<feature type="transmembrane region" description="Helical" evidence="1">
    <location>
        <begin position="50"/>
        <end position="70"/>
    </location>
</feature>
<dbReference type="EMBL" id="CP013200">
    <property type="protein sequence ID" value="ALO67046.1"/>
    <property type="molecule type" value="Genomic_DNA"/>
</dbReference>
<keyword evidence="1" id="KW-1133">Transmembrane helix</keyword>
<sequence>MNTRTATSRVGSAMPELSHFRMNLMRVGYLFMGVGLVIVKWPLLLHASSLPLFEGVVTCLLTAMSLLAFLGLRYPVRLLPVLLFECVWKLIWLAVVALPAVLAGDVDNATGAVIFNCSLVVIILAVVPWRYVWQRYAMAEGDRWH</sequence>
<protein>
    <submittedName>
        <fullName evidence="2">Uncharacterized protein</fullName>
    </submittedName>
</protein>
<keyword evidence="1" id="KW-0472">Membrane</keyword>
<keyword evidence="1" id="KW-0812">Transmembrane</keyword>
<proteinExistence type="predicted"/>
<evidence type="ECO:0000313" key="2">
    <source>
        <dbReference type="EMBL" id="ALO67046.1"/>
    </source>
</evidence>
<feature type="transmembrane region" description="Helical" evidence="1">
    <location>
        <begin position="82"/>
        <end position="103"/>
    </location>
</feature>
<organism evidence="2 3">
    <name type="scientific">Arthrobacter alpinus</name>
    <dbReference type="NCBI Taxonomy" id="656366"/>
    <lineage>
        <taxon>Bacteria</taxon>
        <taxon>Bacillati</taxon>
        <taxon>Actinomycetota</taxon>
        <taxon>Actinomycetes</taxon>
        <taxon>Micrococcales</taxon>
        <taxon>Micrococcaceae</taxon>
        <taxon>Arthrobacter</taxon>
    </lineage>
</organism>
<dbReference type="Proteomes" id="UP000059574">
    <property type="component" value="Chromosome"/>
</dbReference>
<feature type="transmembrane region" description="Helical" evidence="1">
    <location>
        <begin position="27"/>
        <end position="44"/>
    </location>
</feature>
<evidence type="ECO:0000313" key="3">
    <source>
        <dbReference type="Proteomes" id="UP000059574"/>
    </source>
</evidence>
<name>A0A0S2M0C0_9MICC</name>
<reference evidence="3" key="1">
    <citation type="submission" date="2015-11" db="EMBL/GenBank/DDBJ databases">
        <authorList>
            <person name="Kumar R."/>
            <person name="Singh D."/>
            <person name="Swarnkar M.K."/>
            <person name="Singh A.K."/>
            <person name="Kumar S."/>
        </authorList>
    </citation>
    <scope>NUCLEOTIDE SEQUENCE [LARGE SCALE GENOMIC DNA]</scope>
    <source>
        <strain evidence="3">ERGS4:06</strain>
    </source>
</reference>
<gene>
    <name evidence="2" type="ORF">AS189_11750</name>
</gene>
<evidence type="ECO:0000256" key="1">
    <source>
        <dbReference type="SAM" id="Phobius"/>
    </source>
</evidence>
<dbReference type="AlphaFoldDB" id="A0A0S2M0C0"/>
<reference evidence="2 3" key="2">
    <citation type="journal article" date="2016" name="J. Biotechnol.">
        <title>Complete genome sequence of Arthrobacter alpinus ERGS4:06, a yellow pigmented bacterium tolerant to cold and radiations isolated from Sikkim Himalaya.</title>
        <authorList>
            <person name="Kumar R."/>
            <person name="Singh D."/>
            <person name="Swarnkar M.K."/>
            <person name="Singh A.K."/>
            <person name="Kumar S."/>
        </authorList>
    </citation>
    <scope>NUCLEOTIDE SEQUENCE [LARGE SCALE GENOMIC DNA]</scope>
    <source>
        <strain evidence="2 3">ERGS4:06</strain>
    </source>
</reference>
<feature type="transmembrane region" description="Helical" evidence="1">
    <location>
        <begin position="109"/>
        <end position="133"/>
    </location>
</feature>
<accession>A0A0S2M0C0</accession>